<dbReference type="CDD" id="cd03426">
    <property type="entry name" value="NUDIX_CoAse_Nudt7"/>
    <property type="match status" value="1"/>
</dbReference>
<evidence type="ECO:0000256" key="5">
    <source>
        <dbReference type="ARBA" id="ARBA00022842"/>
    </source>
</evidence>
<keyword evidence="3" id="KW-0479">Metal-binding</keyword>
<evidence type="ECO:0000256" key="3">
    <source>
        <dbReference type="ARBA" id="ARBA00022723"/>
    </source>
</evidence>
<dbReference type="PROSITE" id="PS51462">
    <property type="entry name" value="NUDIX"/>
    <property type="match status" value="1"/>
</dbReference>
<keyword evidence="11" id="KW-1267">Proteomics identification</keyword>
<reference evidence="9" key="1">
    <citation type="journal article" date="2015" name="Nat. Commun.">
        <title>RFX transcription factors are essential for hearing in mice.</title>
        <authorList>
            <person name="Elkon R."/>
            <person name="Milon B."/>
            <person name="Morrison L."/>
            <person name="Shah M."/>
            <person name="Vijayakumar S."/>
            <person name="Racherla M."/>
            <person name="Leitch C.C."/>
            <person name="Silipino L."/>
            <person name="Hadi S."/>
            <person name="Weiss-Gayet M."/>
            <person name="Barras E."/>
            <person name="Schmid C.D."/>
            <person name="Ait-Lounis A."/>
            <person name="Barnes A."/>
            <person name="Song Y."/>
            <person name="Eisenman D.J."/>
            <person name="Eliyahu E."/>
            <person name="Frolenkov G.I."/>
            <person name="Strome S.E."/>
            <person name="Durand B."/>
            <person name="Zaghloul N.A."/>
            <person name="Jones S.M."/>
            <person name="Reith W."/>
            <person name="Hertzano R."/>
        </authorList>
    </citation>
    <scope>NUCLEOTIDE SEQUENCE</scope>
    <source>
        <strain evidence="9">Tuebingen</strain>
    </source>
</reference>
<gene>
    <name evidence="9 10" type="primary">nudt8</name>
    <name evidence="9" type="synonym">zgc:153051</name>
</gene>
<evidence type="ECO:0007829" key="11">
    <source>
        <dbReference type="PeptideAtlas" id="A0A8M1NB50"/>
    </source>
</evidence>
<dbReference type="PANTHER" id="PTHR12992">
    <property type="entry name" value="NUDIX HYDROLASE"/>
    <property type="match status" value="1"/>
</dbReference>
<dbReference type="AGR" id="ZFIN:ZDB-GENE-061013-219"/>
<evidence type="ECO:0000256" key="4">
    <source>
        <dbReference type="ARBA" id="ARBA00022801"/>
    </source>
</evidence>
<dbReference type="EC" id="3.6.1.77" evidence="9"/>
<organism evidence="8 9">
    <name type="scientific">Danio rerio</name>
    <name type="common">Zebrafish</name>
    <name type="synonym">Brachydanio rerio</name>
    <dbReference type="NCBI Taxonomy" id="7955"/>
    <lineage>
        <taxon>Eukaryota</taxon>
        <taxon>Metazoa</taxon>
        <taxon>Chordata</taxon>
        <taxon>Craniata</taxon>
        <taxon>Vertebrata</taxon>
        <taxon>Euteleostomi</taxon>
        <taxon>Actinopterygii</taxon>
        <taxon>Neopterygii</taxon>
        <taxon>Teleostei</taxon>
        <taxon>Ostariophysi</taxon>
        <taxon>Cypriniformes</taxon>
        <taxon>Danionidae</taxon>
        <taxon>Danioninae</taxon>
        <taxon>Danio</taxon>
    </lineage>
</organism>
<keyword evidence="8" id="KW-1185">Reference proteome</keyword>
<reference evidence="9" key="2">
    <citation type="journal article" date="2016" name="BMC Genomics">
        <title>Gene evolution and gene expression after whole genome duplication in fish: the PhyloFish database.</title>
        <authorList>
            <person name="Pasquier J."/>
            <person name="Cabau C."/>
            <person name="Nguyen T."/>
            <person name="Jouanno E."/>
            <person name="Severac D."/>
            <person name="Braasch I."/>
            <person name="Journot L."/>
            <person name="Pontarotti P."/>
            <person name="Klopp C."/>
            <person name="Postlethwait J.H."/>
            <person name="Guiguen Y."/>
            <person name="Bobe J."/>
        </authorList>
    </citation>
    <scope>NUCLEOTIDE SEQUENCE</scope>
    <source>
        <strain evidence="9">Tuebingen</strain>
    </source>
</reference>
<protein>
    <submittedName>
        <fullName evidence="9">Mitochondrial coenzyme A diphosphatase NUDT8</fullName>
        <ecNumber evidence="9">3.6.1.77</ecNumber>
    </submittedName>
</protein>
<dbReference type="KEGG" id="dre:791929"/>
<comment type="cofactor">
    <cofactor evidence="1">
        <name>Mn(2+)</name>
        <dbReference type="ChEBI" id="CHEBI:29035"/>
    </cofactor>
</comment>
<keyword evidence="5" id="KW-0460">Magnesium</keyword>
<dbReference type="InterPro" id="IPR015797">
    <property type="entry name" value="NUDIX_hydrolase-like_dom_sf"/>
</dbReference>
<sequence length="362" mass="40484">MFSTPHVKACVNLLWVHRLSLRDAHIHLQNRHFCSRSALTPPHRCISAVSGSSEYSRTCISTRLLLARMNFSCVHSTNSVLLFAHRSLTASPSALSTIVSPEGCTGRHTHRWGLNQQSCVSISAGHVCAESRPAVFAIQRRRLHRNAQFEECVSALNEARCRRSLQANAALYERDTHRWAAVLVCLCVSRGDPALLFTLRSAQLKGRHKGDVSFAGGKKDPSDRTVVDTALREAAEELGIHIPEEKVWGVLKPLRDKSGMMIAPVIANIGPLEALSFQPNPSEVEEIFTLTLEHLCEPRNRGYTHFRTGERYGYTLPVFLSPKHRVWGLTAVALDQALKLIVPPEQMLERRVIQQQQQRDAS</sequence>
<evidence type="ECO:0000256" key="1">
    <source>
        <dbReference type="ARBA" id="ARBA00001936"/>
    </source>
</evidence>
<accession>A0A8M1NB50</accession>
<dbReference type="AlphaFoldDB" id="A0A8M1NB50"/>
<dbReference type="GO" id="GO:0046872">
    <property type="term" value="F:metal ion binding"/>
    <property type="evidence" value="ECO:0007669"/>
    <property type="project" value="UniProtKB-KW"/>
</dbReference>
<evidence type="ECO:0000256" key="6">
    <source>
        <dbReference type="ARBA" id="ARBA00023211"/>
    </source>
</evidence>
<evidence type="ECO:0000256" key="2">
    <source>
        <dbReference type="ARBA" id="ARBA00001946"/>
    </source>
</evidence>
<dbReference type="CTD" id="254552"/>
<dbReference type="InterPro" id="IPR045121">
    <property type="entry name" value="CoAse"/>
</dbReference>
<name>A0A8M1NB50_DANRE</name>
<feature type="domain" description="Nudix hydrolase" evidence="7">
    <location>
        <begin position="177"/>
        <end position="320"/>
    </location>
</feature>
<evidence type="ECO:0000313" key="10">
    <source>
        <dbReference type="ZFIN" id="ZDB-GENE-061013-219"/>
    </source>
</evidence>
<dbReference type="InterPro" id="IPR000086">
    <property type="entry name" value="NUDIX_hydrolase_dom"/>
</dbReference>
<evidence type="ECO:0000313" key="9">
    <source>
        <dbReference type="RefSeq" id="NP_001070784.2"/>
    </source>
</evidence>
<keyword evidence="4" id="KW-0378">Hydrolase</keyword>
<dbReference type="SUPFAM" id="SSF55811">
    <property type="entry name" value="Nudix"/>
    <property type="match status" value="1"/>
</dbReference>
<keyword evidence="6" id="KW-0464">Manganese</keyword>
<dbReference type="GO" id="GO:0010945">
    <property type="term" value="F:coenzyme A diphosphatase activity"/>
    <property type="evidence" value="ECO:0007669"/>
    <property type="project" value="InterPro"/>
</dbReference>
<dbReference type="ZFIN" id="ZDB-GENE-061013-219">
    <property type="gene designation" value="nudt8"/>
</dbReference>
<dbReference type="RefSeq" id="NP_001070784.2">
    <property type="nucleotide sequence ID" value="NM_001077316.2"/>
</dbReference>
<dbReference type="Pfam" id="PF00293">
    <property type="entry name" value="NUDIX"/>
    <property type="match status" value="1"/>
</dbReference>
<evidence type="ECO:0000313" key="8">
    <source>
        <dbReference type="Proteomes" id="UP000000437"/>
    </source>
</evidence>
<evidence type="ECO:0000259" key="7">
    <source>
        <dbReference type="PROSITE" id="PS51462"/>
    </source>
</evidence>
<dbReference type="Gene3D" id="3.90.79.10">
    <property type="entry name" value="Nucleoside Triphosphate Pyrophosphohydrolase"/>
    <property type="match status" value="1"/>
</dbReference>
<proteinExistence type="evidence at protein level"/>
<comment type="cofactor">
    <cofactor evidence="2">
        <name>Mg(2+)</name>
        <dbReference type="ChEBI" id="CHEBI:18420"/>
    </cofactor>
</comment>
<reference evidence="9" key="3">
    <citation type="submission" date="2025-08" db="UniProtKB">
        <authorList>
            <consortium name="RefSeq"/>
        </authorList>
    </citation>
    <scope>IDENTIFICATION</scope>
    <source>
        <strain evidence="9">Tuebingen</strain>
    </source>
</reference>
<dbReference type="Proteomes" id="UP000000437">
    <property type="component" value="Chromosome 15"/>
</dbReference>
<dbReference type="PANTHER" id="PTHR12992:SF11">
    <property type="entry name" value="MITOCHONDRIAL COENZYME A DIPHOSPHATASE NUDT8"/>
    <property type="match status" value="1"/>
</dbReference>